<accession>A0ABD6ETD6</accession>
<evidence type="ECO:0000313" key="2">
    <source>
        <dbReference type="Proteomes" id="UP001608902"/>
    </source>
</evidence>
<sequence length="127" mass="14666">MVMLKLRRTYERNVARSSGDHRYCTIINDSPTQLFLRFASSLRQRTIYPGLTGIEVEDAASKAAQTAQIWLFVYSLRCVLYDSCLVHDISWRRSVVSKNIRKPRSSLSQNIKVWTLSFVTMNLNDSC</sequence>
<gene>
    <name evidence="1" type="ORF">AB6A40_006516</name>
</gene>
<keyword evidence="2" id="KW-1185">Reference proteome</keyword>
<dbReference type="AlphaFoldDB" id="A0ABD6ETD6"/>
<organism evidence="1 2">
    <name type="scientific">Gnathostoma spinigerum</name>
    <dbReference type="NCBI Taxonomy" id="75299"/>
    <lineage>
        <taxon>Eukaryota</taxon>
        <taxon>Metazoa</taxon>
        <taxon>Ecdysozoa</taxon>
        <taxon>Nematoda</taxon>
        <taxon>Chromadorea</taxon>
        <taxon>Rhabditida</taxon>
        <taxon>Spirurina</taxon>
        <taxon>Gnathostomatomorpha</taxon>
        <taxon>Gnathostomatoidea</taxon>
        <taxon>Gnathostomatidae</taxon>
        <taxon>Gnathostoma</taxon>
    </lineage>
</organism>
<dbReference type="Proteomes" id="UP001608902">
    <property type="component" value="Unassembled WGS sequence"/>
</dbReference>
<dbReference type="EMBL" id="JBGFUD010004659">
    <property type="protein sequence ID" value="MFH4979807.1"/>
    <property type="molecule type" value="Genomic_DNA"/>
</dbReference>
<comment type="caution">
    <text evidence="1">The sequence shown here is derived from an EMBL/GenBank/DDBJ whole genome shotgun (WGS) entry which is preliminary data.</text>
</comment>
<protein>
    <submittedName>
        <fullName evidence="1">Uncharacterized protein</fullName>
    </submittedName>
</protein>
<reference evidence="1 2" key="1">
    <citation type="submission" date="2024-08" db="EMBL/GenBank/DDBJ databases">
        <title>Gnathostoma spinigerum genome.</title>
        <authorList>
            <person name="Gonzalez-Bertolin B."/>
            <person name="Monzon S."/>
            <person name="Zaballos A."/>
            <person name="Jimenez P."/>
            <person name="Dekumyoy P."/>
            <person name="Varona S."/>
            <person name="Cuesta I."/>
            <person name="Sumanam S."/>
            <person name="Adisakwattana P."/>
            <person name="Gasser R.B."/>
            <person name="Hernandez-Gonzalez A."/>
            <person name="Young N.D."/>
            <person name="Perteguer M.J."/>
        </authorList>
    </citation>
    <scope>NUCLEOTIDE SEQUENCE [LARGE SCALE GENOMIC DNA]</scope>
    <source>
        <strain evidence="1">AL3</strain>
        <tissue evidence="1">Liver</tissue>
    </source>
</reference>
<name>A0ABD6ETD6_9BILA</name>
<proteinExistence type="predicted"/>
<evidence type="ECO:0000313" key="1">
    <source>
        <dbReference type="EMBL" id="MFH4979807.1"/>
    </source>
</evidence>